<sequence length="145" mass="15926">MHIPDKPTLHKAKDPHTELADHHAVDHLKKDDHGHDHGASHGSVKSYLIGFALSVILTAIPFALTMMKVLPSQMLVPVILILGVVQILVHLHYFLHMDTSSSQVWNNAAFVFTAIILGILIIGTIWVMTHLNHNMHPGMMAGGMG</sequence>
<evidence type="ECO:0000256" key="16">
    <source>
        <dbReference type="ARBA" id="ARBA00032185"/>
    </source>
</evidence>
<dbReference type="InterPro" id="IPR005171">
    <property type="entry name" value="Cyt_c_oxidase_su4_prok"/>
</dbReference>
<dbReference type="PANTHER" id="PTHR36835:SF1">
    <property type="entry name" value="CYTOCHROME BO(3) UBIQUINOL OXIDASE SUBUNIT 4"/>
    <property type="match status" value="1"/>
</dbReference>
<keyword evidence="7 17" id="KW-0812">Transmembrane</keyword>
<feature type="transmembrane region" description="Helical" evidence="17">
    <location>
        <begin position="107"/>
        <end position="129"/>
    </location>
</feature>
<evidence type="ECO:0000256" key="17">
    <source>
        <dbReference type="SAM" id="Phobius"/>
    </source>
</evidence>
<keyword evidence="10" id="KW-0560">Oxidoreductase</keyword>
<comment type="subunit">
    <text evidence="3">Heterooctamer of two A chains, two B chains, two C chains and two D chains.</text>
</comment>
<organism evidence="18 19">
    <name type="scientific">Asticcacaulis endophyticus</name>
    <dbReference type="NCBI Taxonomy" id="1395890"/>
    <lineage>
        <taxon>Bacteria</taxon>
        <taxon>Pseudomonadati</taxon>
        <taxon>Pseudomonadota</taxon>
        <taxon>Alphaproteobacteria</taxon>
        <taxon>Caulobacterales</taxon>
        <taxon>Caulobacteraceae</taxon>
        <taxon>Asticcacaulis</taxon>
    </lineage>
</organism>
<keyword evidence="19" id="KW-1185">Reference proteome</keyword>
<evidence type="ECO:0000256" key="1">
    <source>
        <dbReference type="ARBA" id="ARBA00004651"/>
    </source>
</evidence>
<keyword evidence="8" id="KW-0249">Electron transport</keyword>
<protein>
    <recommendedName>
        <fullName evidence="4">Cytochrome bo(3) ubiquinol oxidase subunit 4</fullName>
    </recommendedName>
    <alternativeName>
        <fullName evidence="16">Cytochrome o ubiquinol oxidase subunit 4</fullName>
    </alternativeName>
    <alternativeName>
        <fullName evidence="13">Oxidase bo(3) subunit 4</fullName>
    </alternativeName>
    <alternativeName>
        <fullName evidence="14">Ubiquinol oxidase polypeptide IV</fullName>
    </alternativeName>
    <alternativeName>
        <fullName evidence="15">Ubiquinol oxidase subunit 4</fullName>
    </alternativeName>
</protein>
<comment type="function">
    <text evidence="12">Cytochrome bo(3) ubiquinol terminal oxidase is the component of the aerobic respiratory chain of E.coli that predominates when cells are grown at high aeration. Has proton pump activity across the membrane in addition to electron transfer, pumping 2 protons/electron.</text>
</comment>
<dbReference type="NCBIfam" id="TIGR02847">
    <property type="entry name" value="CyoD"/>
    <property type="match status" value="1"/>
</dbReference>
<keyword evidence="11 17" id="KW-0472">Membrane</keyword>
<reference evidence="18" key="2">
    <citation type="submission" date="2020-09" db="EMBL/GenBank/DDBJ databases">
        <authorList>
            <person name="Sun Q."/>
            <person name="Kim S."/>
        </authorList>
    </citation>
    <scope>NUCLEOTIDE SEQUENCE</scope>
    <source>
        <strain evidence="18">KCTC 32296</strain>
    </source>
</reference>
<evidence type="ECO:0000256" key="14">
    <source>
        <dbReference type="ARBA" id="ARBA00030211"/>
    </source>
</evidence>
<dbReference type="GO" id="GO:0009319">
    <property type="term" value="C:cytochrome o ubiquinol oxidase complex"/>
    <property type="evidence" value="ECO:0007669"/>
    <property type="project" value="TreeGrafter"/>
</dbReference>
<feature type="transmembrane region" description="Helical" evidence="17">
    <location>
        <begin position="47"/>
        <end position="67"/>
    </location>
</feature>
<evidence type="ECO:0000256" key="3">
    <source>
        <dbReference type="ARBA" id="ARBA00011700"/>
    </source>
</evidence>
<gene>
    <name evidence="18" type="ORF">GCM10011273_19540</name>
</gene>
<evidence type="ECO:0000256" key="2">
    <source>
        <dbReference type="ARBA" id="ARBA00008079"/>
    </source>
</evidence>
<dbReference type="GO" id="GO:0015990">
    <property type="term" value="P:electron transport coupled proton transport"/>
    <property type="evidence" value="ECO:0007669"/>
    <property type="project" value="InterPro"/>
</dbReference>
<dbReference type="AlphaFoldDB" id="A0A918Q5D2"/>
<accession>A0A918Q5D2</accession>
<comment type="similarity">
    <text evidence="2">Belongs to the cytochrome c oxidase bacterial subunit 4 family.</text>
</comment>
<evidence type="ECO:0000256" key="9">
    <source>
        <dbReference type="ARBA" id="ARBA00022989"/>
    </source>
</evidence>
<dbReference type="Proteomes" id="UP000662572">
    <property type="component" value="Unassembled WGS sequence"/>
</dbReference>
<dbReference type="InterPro" id="IPR014210">
    <property type="entry name" value="Cyt_o_ubiqinol_oxidase_su4"/>
</dbReference>
<evidence type="ECO:0000256" key="7">
    <source>
        <dbReference type="ARBA" id="ARBA00022692"/>
    </source>
</evidence>
<evidence type="ECO:0000256" key="15">
    <source>
        <dbReference type="ARBA" id="ARBA00031887"/>
    </source>
</evidence>
<name>A0A918Q5D2_9CAUL</name>
<proteinExistence type="inferred from homology"/>
<keyword evidence="9 17" id="KW-1133">Transmembrane helix</keyword>
<evidence type="ECO:0000313" key="18">
    <source>
        <dbReference type="EMBL" id="GGZ33329.1"/>
    </source>
</evidence>
<dbReference type="EMBL" id="BMZB01000002">
    <property type="protein sequence ID" value="GGZ33329.1"/>
    <property type="molecule type" value="Genomic_DNA"/>
</dbReference>
<evidence type="ECO:0000256" key="11">
    <source>
        <dbReference type="ARBA" id="ARBA00023136"/>
    </source>
</evidence>
<dbReference type="GO" id="GO:0009486">
    <property type="term" value="F:cytochrome bo3 ubiquinol oxidase activity"/>
    <property type="evidence" value="ECO:0007669"/>
    <property type="project" value="InterPro"/>
</dbReference>
<comment type="subcellular location">
    <subcellularLocation>
        <location evidence="1">Cell membrane</location>
        <topology evidence="1">Multi-pass membrane protein</topology>
    </subcellularLocation>
</comment>
<evidence type="ECO:0000256" key="13">
    <source>
        <dbReference type="ARBA" id="ARBA00030071"/>
    </source>
</evidence>
<keyword evidence="5" id="KW-0813">Transport</keyword>
<evidence type="ECO:0000256" key="6">
    <source>
        <dbReference type="ARBA" id="ARBA00022475"/>
    </source>
</evidence>
<comment type="caution">
    <text evidence="18">The sequence shown here is derived from an EMBL/GenBank/DDBJ whole genome shotgun (WGS) entry which is preliminary data.</text>
</comment>
<dbReference type="GO" id="GO:0015078">
    <property type="term" value="F:proton transmembrane transporter activity"/>
    <property type="evidence" value="ECO:0007669"/>
    <property type="project" value="TreeGrafter"/>
</dbReference>
<evidence type="ECO:0000256" key="12">
    <source>
        <dbReference type="ARBA" id="ARBA00025694"/>
    </source>
</evidence>
<feature type="transmembrane region" description="Helical" evidence="17">
    <location>
        <begin position="74"/>
        <end position="95"/>
    </location>
</feature>
<evidence type="ECO:0000256" key="4">
    <source>
        <dbReference type="ARBA" id="ARBA00014689"/>
    </source>
</evidence>
<evidence type="ECO:0000256" key="10">
    <source>
        <dbReference type="ARBA" id="ARBA00023002"/>
    </source>
</evidence>
<dbReference type="RefSeq" id="WP_189486269.1">
    <property type="nucleotide sequence ID" value="NZ_BMZB01000002.1"/>
</dbReference>
<dbReference type="GO" id="GO:0019646">
    <property type="term" value="P:aerobic electron transport chain"/>
    <property type="evidence" value="ECO:0007669"/>
    <property type="project" value="TreeGrafter"/>
</dbReference>
<evidence type="ECO:0000256" key="8">
    <source>
        <dbReference type="ARBA" id="ARBA00022982"/>
    </source>
</evidence>
<dbReference type="Pfam" id="PF03626">
    <property type="entry name" value="COX4_pro"/>
    <property type="match status" value="1"/>
</dbReference>
<dbReference type="GO" id="GO:0005886">
    <property type="term" value="C:plasma membrane"/>
    <property type="evidence" value="ECO:0007669"/>
    <property type="project" value="UniProtKB-SubCell"/>
</dbReference>
<evidence type="ECO:0000313" key="19">
    <source>
        <dbReference type="Proteomes" id="UP000662572"/>
    </source>
</evidence>
<dbReference type="PANTHER" id="PTHR36835">
    <property type="entry name" value="CYTOCHROME BO(3) UBIQUINOL OXIDASE SUBUNIT 4"/>
    <property type="match status" value="1"/>
</dbReference>
<dbReference type="InterPro" id="IPR050968">
    <property type="entry name" value="Cytochrome_c_oxidase_bac_sub4"/>
</dbReference>
<reference evidence="18" key="1">
    <citation type="journal article" date="2014" name="Int. J. Syst. Evol. Microbiol.">
        <title>Complete genome sequence of Corynebacterium casei LMG S-19264T (=DSM 44701T), isolated from a smear-ripened cheese.</title>
        <authorList>
            <consortium name="US DOE Joint Genome Institute (JGI-PGF)"/>
            <person name="Walter F."/>
            <person name="Albersmeier A."/>
            <person name="Kalinowski J."/>
            <person name="Ruckert C."/>
        </authorList>
    </citation>
    <scope>NUCLEOTIDE SEQUENCE</scope>
    <source>
        <strain evidence="18">KCTC 32296</strain>
    </source>
</reference>
<keyword evidence="6" id="KW-1003">Cell membrane</keyword>
<evidence type="ECO:0000256" key="5">
    <source>
        <dbReference type="ARBA" id="ARBA00022448"/>
    </source>
</evidence>